<dbReference type="PANTHER" id="PTHR32347">
    <property type="entry name" value="EFFLUX SYSTEM COMPONENT YKNX-RELATED"/>
    <property type="match status" value="1"/>
</dbReference>
<keyword evidence="8" id="KW-1185">Reference proteome</keyword>
<evidence type="ECO:0000313" key="7">
    <source>
        <dbReference type="EMBL" id="SEO99269.1"/>
    </source>
</evidence>
<feature type="transmembrane region" description="Helical" evidence="4">
    <location>
        <begin position="12"/>
        <end position="32"/>
    </location>
</feature>
<dbReference type="AlphaFoldDB" id="A0A1H8U7U5"/>
<dbReference type="Gene3D" id="2.40.50.100">
    <property type="match status" value="1"/>
</dbReference>
<dbReference type="GO" id="GO:0055085">
    <property type="term" value="P:transmembrane transport"/>
    <property type="evidence" value="ECO:0007669"/>
    <property type="project" value="InterPro"/>
</dbReference>
<sequence length="340" mass="35458">MSNKFFQSKKKLAAFVGVIGVALLGGGSWWWYNYAGTVSTDDARVKGTIVTVGARVSARTTELLVNEGDQVTAGQVIAKLDTKELAAQVDQAKANLAAAQAKLAGLQAGSRPQQVAQASAAVDSAEANVTNAEKAYERTKALYDQGAVAAQQLDAAWTALTVAKAQLASSSQSASLVAEGSRQEDIQAAQAQVDQAAAMLQNAQLQLEDATIVAPISGVIAQRAVNLGESVAVGQALFNIVDADDIWVAANIDETYIGKVHDGQAVHFTVDAFPGVKFTGLVQEVGAATGSQFSLLPNENTSGNYTKLTQKLPVKISIAKTDNTQLKPGMSAVINVNVRS</sequence>
<comment type="subcellular location">
    <subcellularLocation>
        <location evidence="1">Cell envelope</location>
    </subcellularLocation>
</comment>
<feature type="coiled-coil region" evidence="3">
    <location>
        <begin position="82"/>
        <end position="142"/>
    </location>
</feature>
<name>A0A1H8U7U5_9FIRM</name>
<keyword evidence="4" id="KW-0812">Transmembrane</keyword>
<dbReference type="Pfam" id="PF25881">
    <property type="entry name" value="HH_YBHG"/>
    <property type="match status" value="1"/>
</dbReference>
<dbReference type="Proteomes" id="UP000198847">
    <property type="component" value="Unassembled WGS sequence"/>
</dbReference>
<dbReference type="SUPFAM" id="SSF111369">
    <property type="entry name" value="HlyD-like secretion proteins"/>
    <property type="match status" value="3"/>
</dbReference>
<evidence type="ECO:0000259" key="6">
    <source>
        <dbReference type="Pfam" id="PF25990"/>
    </source>
</evidence>
<dbReference type="Gene3D" id="1.10.287.470">
    <property type="entry name" value="Helix hairpin bin"/>
    <property type="match status" value="2"/>
</dbReference>
<dbReference type="EMBL" id="FODY01000008">
    <property type="protein sequence ID" value="SEO99269.1"/>
    <property type="molecule type" value="Genomic_DNA"/>
</dbReference>
<dbReference type="Gene3D" id="2.40.30.170">
    <property type="match status" value="1"/>
</dbReference>
<evidence type="ECO:0000256" key="1">
    <source>
        <dbReference type="ARBA" id="ARBA00004196"/>
    </source>
</evidence>
<evidence type="ECO:0000259" key="5">
    <source>
        <dbReference type="Pfam" id="PF25881"/>
    </source>
</evidence>
<gene>
    <name evidence="7" type="ORF">SAMN04490178_10869</name>
</gene>
<feature type="domain" description="YbhG-like alpha-helical hairpin" evidence="5">
    <location>
        <begin position="80"/>
        <end position="209"/>
    </location>
</feature>
<evidence type="ECO:0000256" key="4">
    <source>
        <dbReference type="SAM" id="Phobius"/>
    </source>
</evidence>
<dbReference type="RefSeq" id="WP_091745741.1">
    <property type="nucleotide sequence ID" value="NZ_FODY01000008.1"/>
</dbReference>
<dbReference type="PANTHER" id="PTHR32347:SF14">
    <property type="entry name" value="EFFLUX SYSTEM COMPONENT YKNX-RELATED"/>
    <property type="match status" value="1"/>
</dbReference>
<feature type="coiled-coil region" evidence="3">
    <location>
        <begin position="186"/>
        <end position="213"/>
    </location>
</feature>
<dbReference type="STRING" id="112903.SAMN04490178_10869"/>
<proteinExistence type="predicted"/>
<keyword evidence="2 3" id="KW-0175">Coiled coil</keyword>
<dbReference type="InterPro" id="IPR059052">
    <property type="entry name" value="HH_YbhG-like"/>
</dbReference>
<keyword evidence="4" id="KW-1133">Transmembrane helix</keyword>
<feature type="domain" description="YknX-like beta-barrel" evidence="6">
    <location>
        <begin position="248"/>
        <end position="336"/>
    </location>
</feature>
<organism evidence="7 8">
    <name type="scientific">Propionispora vibrioides</name>
    <dbReference type="NCBI Taxonomy" id="112903"/>
    <lineage>
        <taxon>Bacteria</taxon>
        <taxon>Bacillati</taxon>
        <taxon>Bacillota</taxon>
        <taxon>Negativicutes</taxon>
        <taxon>Selenomonadales</taxon>
        <taxon>Sporomusaceae</taxon>
        <taxon>Propionispora</taxon>
    </lineage>
</organism>
<dbReference type="OrthoDB" id="1668946at2"/>
<dbReference type="InterPro" id="IPR058636">
    <property type="entry name" value="Beta-barrel_YknX"/>
</dbReference>
<reference evidence="7 8" key="1">
    <citation type="submission" date="2016-10" db="EMBL/GenBank/DDBJ databases">
        <authorList>
            <person name="de Groot N.N."/>
        </authorList>
    </citation>
    <scope>NUCLEOTIDE SEQUENCE [LARGE SCALE GENOMIC DNA]</scope>
    <source>
        <strain evidence="7 8">DSM 13305</strain>
    </source>
</reference>
<evidence type="ECO:0000256" key="2">
    <source>
        <dbReference type="ARBA" id="ARBA00023054"/>
    </source>
</evidence>
<dbReference type="GO" id="GO:0030313">
    <property type="term" value="C:cell envelope"/>
    <property type="evidence" value="ECO:0007669"/>
    <property type="project" value="UniProtKB-SubCell"/>
</dbReference>
<dbReference type="InterPro" id="IPR050465">
    <property type="entry name" value="UPF0194_transport"/>
</dbReference>
<dbReference type="Pfam" id="PF25990">
    <property type="entry name" value="Beta-barrel_YknX"/>
    <property type="match status" value="1"/>
</dbReference>
<keyword evidence="4" id="KW-0472">Membrane</keyword>
<evidence type="ECO:0000313" key="8">
    <source>
        <dbReference type="Proteomes" id="UP000198847"/>
    </source>
</evidence>
<protein>
    <submittedName>
        <fullName evidence="7">Membrane fusion protein, multidrug efflux system</fullName>
    </submittedName>
</protein>
<evidence type="ECO:0000256" key="3">
    <source>
        <dbReference type="SAM" id="Coils"/>
    </source>
</evidence>
<accession>A0A1H8U7U5</accession>